<dbReference type="SUPFAM" id="SSF46955">
    <property type="entry name" value="Putative DNA-binding domain"/>
    <property type="match status" value="1"/>
</dbReference>
<evidence type="ECO:0000313" key="5">
    <source>
        <dbReference type="Proteomes" id="UP000198972"/>
    </source>
</evidence>
<feature type="domain" description="HTH merR-type" evidence="3">
    <location>
        <begin position="7"/>
        <end position="72"/>
    </location>
</feature>
<evidence type="ECO:0000259" key="3">
    <source>
        <dbReference type="PROSITE" id="PS50937"/>
    </source>
</evidence>
<dbReference type="OrthoDB" id="9791488at2"/>
<feature type="coiled-coil region" evidence="2">
    <location>
        <begin position="84"/>
        <end position="111"/>
    </location>
</feature>
<dbReference type="SMART" id="SM00422">
    <property type="entry name" value="HTH_MERR"/>
    <property type="match status" value="1"/>
</dbReference>
<dbReference type="Proteomes" id="UP000198972">
    <property type="component" value="Unassembled WGS sequence"/>
</dbReference>
<dbReference type="PANTHER" id="PTHR30204">
    <property type="entry name" value="REDOX-CYCLING DRUG-SENSING TRANSCRIPTIONAL ACTIVATOR SOXR"/>
    <property type="match status" value="1"/>
</dbReference>
<proteinExistence type="predicted"/>
<evidence type="ECO:0000256" key="2">
    <source>
        <dbReference type="SAM" id="Coils"/>
    </source>
</evidence>
<dbReference type="GO" id="GO:0003677">
    <property type="term" value="F:DNA binding"/>
    <property type="evidence" value="ECO:0007669"/>
    <property type="project" value="UniProtKB-KW"/>
</dbReference>
<keyword evidence="5" id="KW-1185">Reference proteome</keyword>
<dbReference type="PRINTS" id="PR00040">
    <property type="entry name" value="HTHMERR"/>
</dbReference>
<sequence>MSDYLRGQFAKKANVNIETLRYYEDLGLIDPPLRSESGYRLYSDEMLIRIAFIHNAKSCGFTLKEIKKALTKSRHQNIEIDDFIALINKKMAKIQSEIDNKEKTLTLLDQLKTQLESSDKHPEVQTTLQILNMDH</sequence>
<name>A0A1G7Q1P0_9BACL</name>
<gene>
    <name evidence="4" type="ORF">SAMN04488542_12087</name>
</gene>
<dbReference type="InterPro" id="IPR047057">
    <property type="entry name" value="MerR_fam"/>
</dbReference>
<dbReference type="InterPro" id="IPR000551">
    <property type="entry name" value="MerR-type_HTH_dom"/>
</dbReference>
<reference evidence="4 5" key="1">
    <citation type="submission" date="2016-10" db="EMBL/GenBank/DDBJ databases">
        <authorList>
            <person name="de Groot N.N."/>
        </authorList>
    </citation>
    <scope>NUCLEOTIDE SEQUENCE [LARGE SCALE GENOMIC DNA]</scope>
    <source>
        <strain evidence="4 5">DSM 28129</strain>
    </source>
</reference>
<keyword evidence="1" id="KW-0238">DNA-binding</keyword>
<evidence type="ECO:0000313" key="4">
    <source>
        <dbReference type="EMBL" id="SDF92405.1"/>
    </source>
</evidence>
<dbReference type="PANTHER" id="PTHR30204:SF92">
    <property type="entry name" value="HTH-TYPE TRANSCRIPTIONAL REGULATOR ZNTR"/>
    <property type="match status" value="1"/>
</dbReference>
<dbReference type="PROSITE" id="PS00552">
    <property type="entry name" value="HTH_MERR_1"/>
    <property type="match status" value="1"/>
</dbReference>
<dbReference type="EMBL" id="FNBG01000020">
    <property type="protein sequence ID" value="SDF92405.1"/>
    <property type="molecule type" value="Genomic_DNA"/>
</dbReference>
<protein>
    <submittedName>
        <fullName evidence="4">MerR family transcriptional regulator, mercuric resistance operon regulatory protein</fullName>
    </submittedName>
</protein>
<accession>A0A1G7Q1P0</accession>
<dbReference type="InterPro" id="IPR009061">
    <property type="entry name" value="DNA-bd_dom_put_sf"/>
</dbReference>
<dbReference type="Pfam" id="PF13411">
    <property type="entry name" value="MerR_1"/>
    <property type="match status" value="1"/>
</dbReference>
<dbReference type="RefSeq" id="WP_091232987.1">
    <property type="nucleotide sequence ID" value="NZ_FNBG01000020.1"/>
</dbReference>
<keyword evidence="2" id="KW-0175">Coiled coil</keyword>
<evidence type="ECO:0000256" key="1">
    <source>
        <dbReference type="ARBA" id="ARBA00023125"/>
    </source>
</evidence>
<dbReference type="PROSITE" id="PS50937">
    <property type="entry name" value="HTH_MERR_2"/>
    <property type="match status" value="1"/>
</dbReference>
<dbReference type="STRING" id="670482.SAMN04488542_12087"/>
<dbReference type="GO" id="GO:0003700">
    <property type="term" value="F:DNA-binding transcription factor activity"/>
    <property type="evidence" value="ECO:0007669"/>
    <property type="project" value="InterPro"/>
</dbReference>
<dbReference type="AlphaFoldDB" id="A0A1G7Q1P0"/>
<dbReference type="Gene3D" id="1.10.1660.10">
    <property type="match status" value="1"/>
</dbReference>
<organism evidence="4 5">
    <name type="scientific">Fontibacillus panacisegetis</name>
    <dbReference type="NCBI Taxonomy" id="670482"/>
    <lineage>
        <taxon>Bacteria</taxon>
        <taxon>Bacillati</taxon>
        <taxon>Bacillota</taxon>
        <taxon>Bacilli</taxon>
        <taxon>Bacillales</taxon>
        <taxon>Paenibacillaceae</taxon>
        <taxon>Fontibacillus</taxon>
    </lineage>
</organism>